<dbReference type="EMBL" id="JABCRI010000021">
    <property type="protein sequence ID" value="KAF8380549.1"/>
    <property type="molecule type" value="Genomic_DNA"/>
</dbReference>
<organism evidence="2 3">
    <name type="scientific">Tetracentron sinense</name>
    <name type="common">Spur-leaf</name>
    <dbReference type="NCBI Taxonomy" id="13715"/>
    <lineage>
        <taxon>Eukaryota</taxon>
        <taxon>Viridiplantae</taxon>
        <taxon>Streptophyta</taxon>
        <taxon>Embryophyta</taxon>
        <taxon>Tracheophyta</taxon>
        <taxon>Spermatophyta</taxon>
        <taxon>Magnoliopsida</taxon>
        <taxon>Trochodendrales</taxon>
        <taxon>Trochodendraceae</taxon>
        <taxon>Tetracentron</taxon>
    </lineage>
</organism>
<protein>
    <recommendedName>
        <fullName evidence="1">DAGKc domain-containing protein</fullName>
    </recommendedName>
</protein>
<dbReference type="OrthoDB" id="530923at2759"/>
<dbReference type="PANTHER" id="PTHR12358:SF6">
    <property type="entry name" value="CERAMIDE KINASE"/>
    <property type="match status" value="1"/>
</dbReference>
<evidence type="ECO:0000313" key="3">
    <source>
        <dbReference type="Proteomes" id="UP000655225"/>
    </source>
</evidence>
<dbReference type="InterPro" id="IPR017438">
    <property type="entry name" value="ATP-NAD_kinase_N"/>
</dbReference>
<feature type="domain" description="DAGKc" evidence="1">
    <location>
        <begin position="161"/>
        <end position="253"/>
    </location>
</feature>
<dbReference type="InterPro" id="IPR016064">
    <property type="entry name" value="NAD/diacylglycerol_kinase_sf"/>
</dbReference>
<dbReference type="Gene3D" id="3.40.50.10330">
    <property type="entry name" value="Probable inorganic polyphosphate/atp-NAD kinase, domain 1"/>
    <property type="match status" value="1"/>
</dbReference>
<dbReference type="AlphaFoldDB" id="A0A834YFV5"/>
<sequence length="369" mass="40966">MERKEDGFVGDNFLSNIQLDGEKSAVSSNFFLDHVGEVVLSLNSDGLSWKLVESENNEPDGSYCLGVKLASKFETEIKFSDVYAVEESNWGLIHESNRPKAKGCLLGHDSEMYHFTVHGMQRSKTRRSLWVLAVYTFGHVDLQTCETWVNQINASIKMEVGRPKSLLVFVHPESGKWKGFRTWETVAPIFSLAKVQTKVTVTQRAGQAFDVMASITDRELNSYDGVVVVGGDGFFNEVLNGLLSSRHKAPYPPAPADFLHSAGNDSAFIRDPNETAPETSHQREDQDPLLLRSGFSNLGMYHDNYISYTSLALYSMPQITTGTRDPVTSALHIVLGKRVCLDIAQVVRWKTTPSSKDAPCVRYAASFAG</sequence>
<dbReference type="PANTHER" id="PTHR12358">
    <property type="entry name" value="SPHINGOSINE KINASE"/>
    <property type="match status" value="1"/>
</dbReference>
<comment type="caution">
    <text evidence="2">The sequence shown here is derived from an EMBL/GenBank/DDBJ whole genome shotgun (WGS) entry which is preliminary data.</text>
</comment>
<gene>
    <name evidence="2" type="ORF">HHK36_028037</name>
</gene>
<accession>A0A834YFV5</accession>
<proteinExistence type="predicted"/>
<dbReference type="SUPFAM" id="SSF111331">
    <property type="entry name" value="NAD kinase/diacylglycerol kinase-like"/>
    <property type="match status" value="1"/>
</dbReference>
<evidence type="ECO:0000259" key="1">
    <source>
        <dbReference type="PROSITE" id="PS50146"/>
    </source>
</evidence>
<dbReference type="InterPro" id="IPR001206">
    <property type="entry name" value="Diacylglycerol_kinase_cat_dom"/>
</dbReference>
<dbReference type="GO" id="GO:0016020">
    <property type="term" value="C:membrane"/>
    <property type="evidence" value="ECO:0007669"/>
    <property type="project" value="GOC"/>
</dbReference>
<dbReference type="SMART" id="SM00046">
    <property type="entry name" value="DAGKc"/>
    <property type="match status" value="1"/>
</dbReference>
<dbReference type="InterPro" id="IPR050187">
    <property type="entry name" value="Lipid_Phosphate_FormReg"/>
</dbReference>
<dbReference type="Pfam" id="PF00781">
    <property type="entry name" value="DAGK_cat"/>
    <property type="match status" value="1"/>
</dbReference>
<dbReference type="PROSITE" id="PS50146">
    <property type="entry name" value="DAGK"/>
    <property type="match status" value="1"/>
</dbReference>
<evidence type="ECO:0000313" key="2">
    <source>
        <dbReference type="EMBL" id="KAF8380549.1"/>
    </source>
</evidence>
<dbReference type="Proteomes" id="UP000655225">
    <property type="component" value="Unassembled WGS sequence"/>
</dbReference>
<dbReference type="GO" id="GO:0001729">
    <property type="term" value="F:ceramide kinase activity"/>
    <property type="evidence" value="ECO:0007669"/>
    <property type="project" value="TreeGrafter"/>
</dbReference>
<dbReference type="GO" id="GO:0006672">
    <property type="term" value="P:ceramide metabolic process"/>
    <property type="evidence" value="ECO:0007669"/>
    <property type="project" value="TreeGrafter"/>
</dbReference>
<dbReference type="OMA" id="TSHQRED"/>
<dbReference type="InterPro" id="IPR057465">
    <property type="entry name" value="CERK_PH"/>
</dbReference>
<dbReference type="Pfam" id="PF25382">
    <property type="entry name" value="PH_CERK"/>
    <property type="match status" value="1"/>
</dbReference>
<name>A0A834YFV5_TETSI</name>
<reference evidence="2 3" key="1">
    <citation type="submission" date="2020-04" db="EMBL/GenBank/DDBJ databases">
        <title>Plant Genome Project.</title>
        <authorList>
            <person name="Zhang R.-G."/>
        </authorList>
    </citation>
    <scope>NUCLEOTIDE SEQUENCE [LARGE SCALE GENOMIC DNA]</scope>
    <source>
        <strain evidence="2">YNK0</strain>
        <tissue evidence="2">Leaf</tissue>
    </source>
</reference>
<keyword evidence="3" id="KW-1185">Reference proteome</keyword>